<dbReference type="AlphaFoldDB" id="A0A0B4D594"/>
<comment type="caution">
    <text evidence="1">The sequence shown here is derived from an EMBL/GenBank/DDBJ whole genome shotgun (WGS) entry which is preliminary data.</text>
</comment>
<dbReference type="STRING" id="363331.RM51_03830"/>
<gene>
    <name evidence="1" type="ORF">RM51_03830</name>
</gene>
<proteinExistence type="predicted"/>
<organism evidence="1 2">
    <name type="scientific">Chryseobacterium taiwanense</name>
    <dbReference type="NCBI Taxonomy" id="363331"/>
    <lineage>
        <taxon>Bacteria</taxon>
        <taxon>Pseudomonadati</taxon>
        <taxon>Bacteroidota</taxon>
        <taxon>Flavobacteriia</taxon>
        <taxon>Flavobacteriales</taxon>
        <taxon>Weeksellaceae</taxon>
        <taxon>Chryseobacterium group</taxon>
        <taxon>Chryseobacterium</taxon>
    </lineage>
</organism>
<accession>A0A0B4D594</accession>
<name>A0A0B4D594_9FLAO</name>
<reference evidence="1 2" key="1">
    <citation type="submission" date="2014-12" db="EMBL/GenBank/DDBJ databases">
        <title>Genome sequencing of Chryseobacterium taiwanense TPW19.</title>
        <authorList>
            <person name="Tan P.W."/>
            <person name="Chan K.-G."/>
        </authorList>
    </citation>
    <scope>NUCLEOTIDE SEQUENCE [LARGE SCALE GENOMIC DNA]</scope>
    <source>
        <strain evidence="1 2">TPW19</strain>
    </source>
</reference>
<evidence type="ECO:0000313" key="2">
    <source>
        <dbReference type="Proteomes" id="UP000031167"/>
    </source>
</evidence>
<dbReference type="Proteomes" id="UP000031167">
    <property type="component" value="Unassembled WGS sequence"/>
</dbReference>
<evidence type="ECO:0000313" key="1">
    <source>
        <dbReference type="EMBL" id="KIC63872.1"/>
    </source>
</evidence>
<sequence length="180" mass="20486">MKKVLFGFALIITSLTFGQKIKLKKEIASVDGKDFVKVIKDPIADDCYNITTLDGKDLFYLKFNSYKDPKEVDYKYNKMGFVSYFEVMSADLNTVYFETDITHCMMGCNNTDNIIKMLFGGRVVKDDGSLDMNRLEILSKKAGFEYSKKRDEMANTPNGTNTVIIQDSRPRNGFNISVGR</sequence>
<dbReference type="EMBL" id="JWTA01000004">
    <property type="protein sequence ID" value="KIC63872.1"/>
    <property type="molecule type" value="Genomic_DNA"/>
</dbReference>
<protein>
    <submittedName>
        <fullName evidence="1">Uncharacterized protein</fullName>
    </submittedName>
</protein>
<dbReference type="OrthoDB" id="1259396at2"/>
<keyword evidence="2" id="KW-1185">Reference proteome</keyword>
<dbReference type="RefSeq" id="WP_039365366.1">
    <property type="nucleotide sequence ID" value="NZ_JWTA01000004.1"/>
</dbReference>